<keyword evidence="3" id="KW-1185">Reference proteome</keyword>
<dbReference type="Proteomes" id="UP001295684">
    <property type="component" value="Unassembled WGS sequence"/>
</dbReference>
<feature type="repeat" description="TPR" evidence="1">
    <location>
        <begin position="184"/>
        <end position="217"/>
    </location>
</feature>
<dbReference type="InterPro" id="IPR019734">
    <property type="entry name" value="TPR_rpt"/>
</dbReference>
<evidence type="ECO:0000313" key="2">
    <source>
        <dbReference type="EMBL" id="CAI2368987.1"/>
    </source>
</evidence>
<evidence type="ECO:0000313" key="3">
    <source>
        <dbReference type="Proteomes" id="UP001295684"/>
    </source>
</evidence>
<proteinExistence type="predicted"/>
<evidence type="ECO:0000256" key="1">
    <source>
        <dbReference type="PROSITE-ProRule" id="PRU00339"/>
    </source>
</evidence>
<protein>
    <submittedName>
        <fullName evidence="2">Uncharacterized protein</fullName>
    </submittedName>
</protein>
<comment type="caution">
    <text evidence="2">The sequence shown here is derived from an EMBL/GenBank/DDBJ whole genome shotgun (WGS) entry which is preliminary data.</text>
</comment>
<dbReference type="InterPro" id="IPR011990">
    <property type="entry name" value="TPR-like_helical_dom_sf"/>
</dbReference>
<reference evidence="2" key="1">
    <citation type="submission" date="2023-07" db="EMBL/GenBank/DDBJ databases">
        <authorList>
            <consortium name="AG Swart"/>
            <person name="Singh M."/>
            <person name="Singh A."/>
            <person name="Seah K."/>
            <person name="Emmerich C."/>
        </authorList>
    </citation>
    <scope>NUCLEOTIDE SEQUENCE</scope>
    <source>
        <strain evidence="2">DP1</strain>
    </source>
</reference>
<name>A0AAD1UHX0_EUPCR</name>
<accession>A0AAD1UHX0</accession>
<keyword evidence="1" id="KW-0802">TPR repeat</keyword>
<gene>
    <name evidence="2" type="ORF">ECRASSUSDP1_LOCUS10283</name>
</gene>
<dbReference type="SUPFAM" id="SSF48452">
    <property type="entry name" value="TPR-like"/>
    <property type="match status" value="1"/>
</dbReference>
<dbReference type="Gene3D" id="1.25.40.10">
    <property type="entry name" value="Tetratricopeptide repeat domain"/>
    <property type="match status" value="1"/>
</dbReference>
<dbReference type="PROSITE" id="PS50005">
    <property type="entry name" value="TPR"/>
    <property type="match status" value="1"/>
</dbReference>
<dbReference type="AlphaFoldDB" id="A0AAD1UHX0"/>
<sequence length="441" mass="51212">MKQRGIYALSRSSFCTKNHGANGYQEPSLADPFGAQDAPPTSEQKLAKAEVEEETVIDVAEEITGLGHFSKSLEFINKRDYKNADLELKKSLKEIKDKKQDKSLVYLHVLNKLAYVNFLSQKMPQAERYFTICKDMVTKIPDVQDNGFAFHNSLLEFYLNTNLSKAKEMIDNMLEMDFTAQNLKRTRFSLGNYYLLNKEFEKSSSEYRSILKMVPDERLKGFVFNNMNISDIRLSEKEGITEAKQTDFVNIFKESISILEDIPQIRATNPATDIEKEISEEILDFKTVIPSNYSVENGDRYTGVFKNRDSGRVITNMVEFLLFHSKTPSDISFWFKIGLDFHQNVAPEKIDRFLTYLAVFYSSNQQVSVAEKIFREALTKMEKDFSYTKAMGLNMYGRMLLKHPKRKVQAYTLLKQSERLMSILPYWYDNFENIFTMENIE</sequence>
<organism evidence="2 3">
    <name type="scientific">Euplotes crassus</name>
    <dbReference type="NCBI Taxonomy" id="5936"/>
    <lineage>
        <taxon>Eukaryota</taxon>
        <taxon>Sar</taxon>
        <taxon>Alveolata</taxon>
        <taxon>Ciliophora</taxon>
        <taxon>Intramacronucleata</taxon>
        <taxon>Spirotrichea</taxon>
        <taxon>Hypotrichia</taxon>
        <taxon>Euplotida</taxon>
        <taxon>Euplotidae</taxon>
        <taxon>Moneuplotes</taxon>
    </lineage>
</organism>
<dbReference type="EMBL" id="CAMPGE010010131">
    <property type="protein sequence ID" value="CAI2368987.1"/>
    <property type="molecule type" value="Genomic_DNA"/>
</dbReference>